<dbReference type="InterPro" id="IPR003615">
    <property type="entry name" value="HNH_nuc"/>
</dbReference>
<accession>A0ABV5K869</accession>
<feature type="non-terminal residue" evidence="2">
    <location>
        <position position="1"/>
    </location>
</feature>
<reference evidence="2 3" key="1">
    <citation type="submission" date="2024-09" db="EMBL/GenBank/DDBJ databases">
        <authorList>
            <person name="Sun Q."/>
            <person name="Mori K."/>
        </authorList>
    </citation>
    <scope>NUCLEOTIDE SEQUENCE [LARGE SCALE GENOMIC DNA]</scope>
    <source>
        <strain evidence="2 3">JCM 9626</strain>
    </source>
</reference>
<dbReference type="GO" id="GO:0004519">
    <property type="term" value="F:endonuclease activity"/>
    <property type="evidence" value="ECO:0007669"/>
    <property type="project" value="UniProtKB-KW"/>
</dbReference>
<proteinExistence type="predicted"/>
<organism evidence="2 3">
    <name type="scientific">Nocardioides plantarum</name>
    <dbReference type="NCBI Taxonomy" id="29299"/>
    <lineage>
        <taxon>Bacteria</taxon>
        <taxon>Bacillati</taxon>
        <taxon>Actinomycetota</taxon>
        <taxon>Actinomycetes</taxon>
        <taxon>Propionibacteriales</taxon>
        <taxon>Nocardioidaceae</taxon>
        <taxon>Nocardioides</taxon>
    </lineage>
</organism>
<name>A0ABV5K869_9ACTN</name>
<protein>
    <submittedName>
        <fullName evidence="2">HNH endonuclease signature motif containing protein</fullName>
    </submittedName>
</protein>
<dbReference type="Proteomes" id="UP001589750">
    <property type="component" value="Unassembled WGS sequence"/>
</dbReference>
<dbReference type="RefSeq" id="WP_379141095.1">
    <property type="nucleotide sequence ID" value="NZ_JBHMDG010000010.1"/>
</dbReference>
<evidence type="ECO:0000313" key="3">
    <source>
        <dbReference type="Proteomes" id="UP001589750"/>
    </source>
</evidence>
<dbReference type="Gene3D" id="1.10.30.50">
    <property type="match status" value="1"/>
</dbReference>
<evidence type="ECO:0000259" key="1">
    <source>
        <dbReference type="Pfam" id="PF01844"/>
    </source>
</evidence>
<evidence type="ECO:0000313" key="2">
    <source>
        <dbReference type="EMBL" id="MFB9312952.1"/>
    </source>
</evidence>
<keyword evidence="2" id="KW-0540">Nuclease</keyword>
<dbReference type="InterPro" id="IPR002711">
    <property type="entry name" value="HNH"/>
</dbReference>
<keyword evidence="2" id="KW-0378">Hydrolase</keyword>
<dbReference type="EMBL" id="JBHMDG010000010">
    <property type="protein sequence ID" value="MFB9312952.1"/>
    <property type="molecule type" value="Genomic_DNA"/>
</dbReference>
<keyword evidence="3" id="KW-1185">Reference proteome</keyword>
<sequence>SGCTIPAAWCEAHHLTPWSRGGPTDLDDGILLCPHHHHLAHDHRYDMQRHPDGTFTFHRRV</sequence>
<keyword evidence="2" id="KW-0255">Endonuclease</keyword>
<feature type="domain" description="HNH" evidence="1">
    <location>
        <begin position="3"/>
        <end position="42"/>
    </location>
</feature>
<dbReference type="Pfam" id="PF01844">
    <property type="entry name" value="HNH"/>
    <property type="match status" value="1"/>
</dbReference>
<dbReference type="CDD" id="cd00085">
    <property type="entry name" value="HNHc"/>
    <property type="match status" value="1"/>
</dbReference>
<comment type="caution">
    <text evidence="2">The sequence shown here is derived from an EMBL/GenBank/DDBJ whole genome shotgun (WGS) entry which is preliminary data.</text>
</comment>
<gene>
    <name evidence="2" type="ORF">ACFFRI_07845</name>
</gene>